<evidence type="ECO:0000259" key="9">
    <source>
        <dbReference type="Pfam" id="PF22692"/>
    </source>
</evidence>
<dbReference type="Proteomes" id="UP000292627">
    <property type="component" value="Unassembled WGS sequence"/>
</dbReference>
<dbReference type="RefSeq" id="WP_130550140.1">
    <property type="nucleotide sequence ID" value="NZ_SHMC01000001.1"/>
</dbReference>
<dbReference type="EMBL" id="SHMC01000001">
    <property type="protein sequence ID" value="TAA28613.1"/>
    <property type="molecule type" value="Genomic_DNA"/>
</dbReference>
<comment type="similarity">
    <text evidence="2 5">Belongs to the flagella basal body rod proteins family.</text>
</comment>
<evidence type="ECO:0000256" key="4">
    <source>
        <dbReference type="ARBA" id="ARBA00023143"/>
    </source>
</evidence>
<comment type="subcellular location">
    <subcellularLocation>
        <location evidence="1 5">Bacterial flagellum basal body</location>
    </subcellularLocation>
</comment>
<feature type="domain" description="Flagellar basal body rod protein N-terminal" evidence="6">
    <location>
        <begin position="4"/>
        <end position="33"/>
    </location>
</feature>
<dbReference type="Pfam" id="PF00460">
    <property type="entry name" value="Flg_bb_rod"/>
    <property type="match status" value="1"/>
</dbReference>
<evidence type="ECO:0000256" key="2">
    <source>
        <dbReference type="ARBA" id="ARBA00009677"/>
    </source>
</evidence>
<accession>A0A4Q8LHW6</accession>
<dbReference type="InterPro" id="IPR001444">
    <property type="entry name" value="Flag_bb_rod_N"/>
</dbReference>
<name>A0A4Q8LHW6_9GAMM</name>
<keyword evidence="10" id="KW-0969">Cilium</keyword>
<dbReference type="NCBIfam" id="TIGR03506">
    <property type="entry name" value="FlgEFG_subfam"/>
    <property type="match status" value="1"/>
</dbReference>
<dbReference type="InterPro" id="IPR019776">
    <property type="entry name" value="Flagellar_basal_body_rod_CS"/>
</dbReference>
<feature type="domain" description="Flagellar hook protein FlgE D2" evidence="8">
    <location>
        <begin position="164"/>
        <end position="287"/>
    </location>
</feature>
<organism evidence="10 11">
    <name type="scientific">Pseudoxanthomonas winnipegensis</name>
    <dbReference type="NCBI Taxonomy" id="2480810"/>
    <lineage>
        <taxon>Bacteria</taxon>
        <taxon>Pseudomonadati</taxon>
        <taxon>Pseudomonadota</taxon>
        <taxon>Gammaproteobacteria</taxon>
        <taxon>Lysobacterales</taxon>
        <taxon>Lysobacteraceae</taxon>
        <taxon>Pseudoxanthomonas</taxon>
    </lineage>
</organism>
<dbReference type="NCBIfam" id="NF004238">
    <property type="entry name" value="PRK05682.1-1"/>
    <property type="match status" value="1"/>
</dbReference>
<dbReference type="GO" id="GO:0005829">
    <property type="term" value="C:cytosol"/>
    <property type="evidence" value="ECO:0007669"/>
    <property type="project" value="TreeGrafter"/>
</dbReference>
<feature type="domain" description="Flagellar hook protein FlgE/F/G-like D1" evidence="9">
    <location>
        <begin position="83"/>
        <end position="124"/>
    </location>
</feature>
<protein>
    <recommendedName>
        <fullName evidence="3 5">Flagellar hook protein FlgE</fullName>
    </recommendedName>
</protein>
<evidence type="ECO:0000259" key="6">
    <source>
        <dbReference type="Pfam" id="PF00460"/>
    </source>
</evidence>
<dbReference type="InterPro" id="IPR011491">
    <property type="entry name" value="FlgE_D2"/>
</dbReference>
<gene>
    <name evidence="10" type="ORF">EA660_03270</name>
</gene>
<dbReference type="PANTHER" id="PTHR30435:SF1">
    <property type="entry name" value="FLAGELLAR HOOK PROTEIN FLGE"/>
    <property type="match status" value="1"/>
</dbReference>
<dbReference type="Pfam" id="PF06429">
    <property type="entry name" value="Flg_bbr_C"/>
    <property type="match status" value="1"/>
</dbReference>
<evidence type="ECO:0000313" key="10">
    <source>
        <dbReference type="EMBL" id="TAA28613.1"/>
    </source>
</evidence>
<dbReference type="Pfam" id="PF22692">
    <property type="entry name" value="LlgE_F_G_D1"/>
    <property type="match status" value="1"/>
</dbReference>
<keyword evidence="4 5" id="KW-0975">Bacterial flagellum</keyword>
<dbReference type="InterPro" id="IPR037925">
    <property type="entry name" value="FlgE/F/G-like"/>
</dbReference>
<evidence type="ECO:0000259" key="7">
    <source>
        <dbReference type="Pfam" id="PF06429"/>
    </source>
</evidence>
<dbReference type="GO" id="GO:0009425">
    <property type="term" value="C:bacterial-type flagellum basal body"/>
    <property type="evidence" value="ECO:0007669"/>
    <property type="project" value="UniProtKB-SubCell"/>
</dbReference>
<dbReference type="GO" id="GO:0009424">
    <property type="term" value="C:bacterial-type flagellum hook"/>
    <property type="evidence" value="ECO:0007669"/>
    <property type="project" value="TreeGrafter"/>
</dbReference>
<dbReference type="InterPro" id="IPR020013">
    <property type="entry name" value="Flagellar_FlgE/F/G"/>
</dbReference>
<dbReference type="Pfam" id="PF07559">
    <property type="entry name" value="FlgE_D2"/>
    <property type="match status" value="1"/>
</dbReference>
<dbReference type="PROSITE" id="PS00588">
    <property type="entry name" value="FLAGELLA_BB_ROD"/>
    <property type="match status" value="1"/>
</dbReference>
<dbReference type="InterPro" id="IPR010930">
    <property type="entry name" value="Flg_bb/hook_C_dom"/>
</dbReference>
<evidence type="ECO:0000256" key="1">
    <source>
        <dbReference type="ARBA" id="ARBA00004117"/>
    </source>
</evidence>
<dbReference type="PANTHER" id="PTHR30435">
    <property type="entry name" value="FLAGELLAR PROTEIN"/>
    <property type="match status" value="1"/>
</dbReference>
<comment type="caution">
    <text evidence="10">The sequence shown here is derived from an EMBL/GenBank/DDBJ whole genome shotgun (WGS) entry which is preliminary data.</text>
</comment>
<dbReference type="InterPro" id="IPR037058">
    <property type="entry name" value="Falgellar_hook_FlgE_sf"/>
</dbReference>
<keyword evidence="10" id="KW-0282">Flagellum</keyword>
<dbReference type="Gene3D" id="2.60.98.20">
    <property type="entry name" value="Flagellar hook protein FlgE"/>
    <property type="match status" value="1"/>
</dbReference>
<evidence type="ECO:0000313" key="11">
    <source>
        <dbReference type="Proteomes" id="UP000292627"/>
    </source>
</evidence>
<dbReference type="OrthoDB" id="8578401at2"/>
<proteinExistence type="inferred from homology"/>
<reference evidence="10 11" key="1">
    <citation type="submission" date="2019-02" db="EMBL/GenBank/DDBJ databases">
        <title>WGS of Pseudoxanthomonas species novum from clinical isolates.</title>
        <authorList>
            <person name="Bernier A.-M."/>
            <person name="Bernard K."/>
            <person name="Vachon A."/>
        </authorList>
    </citation>
    <scope>NUCLEOTIDE SEQUENCE [LARGE SCALE GENOMIC DNA]</scope>
    <source>
        <strain evidence="10 11">NML171200</strain>
    </source>
</reference>
<sequence>MSFRISLSGMNAASSDLNVVSNNIANTNTTGFKSSRAEFGDVFAASVYGVSSNATGAGARLQRVAQQFTQGNIDFTGNSLDMAVSGQGFFTLSDNGSTVYSRAGNFSTDASGYVVNPSGQRLQVFAPNEDGTSFNTGKLSDLQLATGDAPPKVTSKIQASVTLPGNASVPTNSPFNAADPTTYNQTTSLTVYDSLGAAHSQSLYFTKTANPNEWTVQTQIDGVSVGGPQTVTYNSAGALVSPTNGVLTLPAYTPPGGAGAMALSLDLSKSAQYGQKFAVSALNQDGYGTGSLSGISVSSEGVVQASYSNGVTKAIGQVALSSFASPQGLQQKGDNAFAETFASGQAVRGAAGTSDFGLVQGGALEASNVDQTAELVSMISAQRNFQANAQMIQTQDQITQTIINLR</sequence>
<keyword evidence="10" id="KW-0966">Cell projection</keyword>
<dbReference type="SUPFAM" id="SSF117143">
    <property type="entry name" value="Flagellar hook protein flgE"/>
    <property type="match status" value="1"/>
</dbReference>
<dbReference type="AlphaFoldDB" id="A0A4Q8LHW6"/>
<dbReference type="InterPro" id="IPR053967">
    <property type="entry name" value="LlgE_F_G-like_D1"/>
</dbReference>
<evidence type="ECO:0000259" key="8">
    <source>
        <dbReference type="Pfam" id="PF07559"/>
    </source>
</evidence>
<evidence type="ECO:0000256" key="5">
    <source>
        <dbReference type="RuleBase" id="RU362116"/>
    </source>
</evidence>
<evidence type="ECO:0000256" key="3">
    <source>
        <dbReference type="ARBA" id="ARBA00019015"/>
    </source>
</evidence>
<feature type="domain" description="Flagellar basal-body/hook protein C-terminal" evidence="7">
    <location>
        <begin position="361"/>
        <end position="405"/>
    </location>
</feature>
<comment type="function">
    <text evidence="5">A flexible structure which links the flagellar filament to the drive apparatus in the basal body.</text>
</comment>
<dbReference type="GO" id="GO:0071978">
    <property type="term" value="P:bacterial-type flagellum-dependent swarming motility"/>
    <property type="evidence" value="ECO:0007669"/>
    <property type="project" value="TreeGrafter"/>
</dbReference>